<comment type="caution">
    <text evidence="3">The sequence shown here is derived from an EMBL/GenBank/DDBJ whole genome shotgun (WGS) entry which is preliminary data.</text>
</comment>
<reference evidence="3" key="1">
    <citation type="submission" date="2022-11" db="EMBL/GenBank/DDBJ databases">
        <title>Minimal conservation of predation-associated metabolite biosynthetic gene clusters underscores biosynthetic potential of Myxococcota including descriptions for ten novel species: Archangium lansinium sp. nov., Myxococcus landrumus sp. nov., Nannocystis bai.</title>
        <authorList>
            <person name="Ahearne A."/>
            <person name="Stevens C."/>
            <person name="Phillips K."/>
        </authorList>
    </citation>
    <scope>NUCLEOTIDE SEQUENCE</scope>
    <source>
        <strain evidence="3">Na p29</strain>
    </source>
</reference>
<protein>
    <recommendedName>
        <fullName evidence="5">Lipoprotein</fullName>
    </recommendedName>
</protein>
<keyword evidence="2" id="KW-0732">Signal</keyword>
<evidence type="ECO:0008006" key="5">
    <source>
        <dbReference type="Google" id="ProtNLM"/>
    </source>
</evidence>
<gene>
    <name evidence="3" type="ORF">OV079_14940</name>
</gene>
<dbReference type="PROSITE" id="PS51257">
    <property type="entry name" value="PROKAR_LIPOPROTEIN"/>
    <property type="match status" value="1"/>
</dbReference>
<dbReference type="AlphaFoldDB" id="A0A9X3EPE6"/>
<dbReference type="EMBL" id="JAPNKE010000002">
    <property type="protein sequence ID" value="MCY1006825.1"/>
    <property type="molecule type" value="Genomic_DNA"/>
</dbReference>
<evidence type="ECO:0000313" key="3">
    <source>
        <dbReference type="EMBL" id="MCY1006825.1"/>
    </source>
</evidence>
<dbReference type="RefSeq" id="WP_267769228.1">
    <property type="nucleotide sequence ID" value="NZ_JAPNKE010000002.1"/>
</dbReference>
<organism evidence="3 4">
    <name type="scientific">Nannocystis pusilla</name>
    <dbReference type="NCBI Taxonomy" id="889268"/>
    <lineage>
        <taxon>Bacteria</taxon>
        <taxon>Pseudomonadati</taxon>
        <taxon>Myxococcota</taxon>
        <taxon>Polyangia</taxon>
        <taxon>Nannocystales</taxon>
        <taxon>Nannocystaceae</taxon>
        <taxon>Nannocystis</taxon>
    </lineage>
</organism>
<evidence type="ECO:0000256" key="1">
    <source>
        <dbReference type="SAM" id="MobiDB-lite"/>
    </source>
</evidence>
<feature type="chain" id="PRO_5040881855" description="Lipoprotein" evidence="2">
    <location>
        <begin position="21"/>
        <end position="129"/>
    </location>
</feature>
<feature type="signal peptide" evidence="2">
    <location>
        <begin position="1"/>
        <end position="20"/>
    </location>
</feature>
<name>A0A9X3EPE6_9BACT</name>
<keyword evidence="4" id="KW-1185">Reference proteome</keyword>
<evidence type="ECO:0000313" key="4">
    <source>
        <dbReference type="Proteomes" id="UP001150924"/>
    </source>
</evidence>
<accession>A0A9X3EPE6</accession>
<dbReference type="Proteomes" id="UP001150924">
    <property type="component" value="Unassembled WGS sequence"/>
</dbReference>
<evidence type="ECO:0000256" key="2">
    <source>
        <dbReference type="SAM" id="SignalP"/>
    </source>
</evidence>
<feature type="compositionally biased region" description="Low complexity" evidence="1">
    <location>
        <begin position="87"/>
        <end position="129"/>
    </location>
</feature>
<sequence>MRHVANAMLSGLLFGSAALSACFNAPSDPVQFACEPDDAGECPAGYECRIDGCCHREDTPDDDSVGACKLGATGANPGDPPPPPPQTTTETGTDSDGTAGTTDATDATGATTTTGATSTGGATTGDTTS</sequence>
<feature type="region of interest" description="Disordered" evidence="1">
    <location>
        <begin position="59"/>
        <end position="129"/>
    </location>
</feature>
<proteinExistence type="predicted"/>